<protein>
    <submittedName>
        <fullName evidence="1">Uncharacterized protein</fullName>
    </submittedName>
</protein>
<sequence length="60" mass="7141">MEKVEEMLKIEEHHVISLEDITNVEWCPKFVKPEIRGHTTENGELFIVKTILMANYGRWK</sequence>
<reference evidence="1 2" key="1">
    <citation type="submission" date="2022-05" db="EMBL/GenBank/DDBJ databases">
        <authorList>
            <consortium name="Genoscope - CEA"/>
            <person name="William W."/>
        </authorList>
    </citation>
    <scope>NUCLEOTIDE SEQUENCE [LARGE SCALE GENOMIC DNA]</scope>
</reference>
<organism evidence="1 2">
    <name type="scientific">Porites evermanni</name>
    <dbReference type="NCBI Taxonomy" id="104178"/>
    <lineage>
        <taxon>Eukaryota</taxon>
        <taxon>Metazoa</taxon>
        <taxon>Cnidaria</taxon>
        <taxon>Anthozoa</taxon>
        <taxon>Hexacorallia</taxon>
        <taxon>Scleractinia</taxon>
        <taxon>Fungiina</taxon>
        <taxon>Poritidae</taxon>
        <taxon>Porites</taxon>
    </lineage>
</organism>
<gene>
    <name evidence="1" type="ORF">PEVE_00017555</name>
</gene>
<comment type="caution">
    <text evidence="1">The sequence shown here is derived from an EMBL/GenBank/DDBJ whole genome shotgun (WGS) entry which is preliminary data.</text>
</comment>
<keyword evidence="2" id="KW-1185">Reference proteome</keyword>
<evidence type="ECO:0000313" key="2">
    <source>
        <dbReference type="Proteomes" id="UP001159427"/>
    </source>
</evidence>
<evidence type="ECO:0000313" key="1">
    <source>
        <dbReference type="EMBL" id="CAH3187300.1"/>
    </source>
</evidence>
<accession>A0ABN8S8G1</accession>
<name>A0ABN8S8G1_9CNID</name>
<dbReference type="EMBL" id="CALNXI010002406">
    <property type="protein sequence ID" value="CAH3187300.1"/>
    <property type="molecule type" value="Genomic_DNA"/>
</dbReference>
<dbReference type="Proteomes" id="UP001159427">
    <property type="component" value="Unassembled WGS sequence"/>
</dbReference>
<proteinExistence type="predicted"/>